<evidence type="ECO:0000313" key="2">
    <source>
        <dbReference type="EMBL" id="NRN65298.1"/>
    </source>
</evidence>
<keyword evidence="2" id="KW-0648">Protein biosynthesis</keyword>
<keyword evidence="2" id="KW-0396">Initiation factor</keyword>
<dbReference type="Pfam" id="PF00656">
    <property type="entry name" value="Peptidase_C14"/>
    <property type="match status" value="1"/>
</dbReference>
<protein>
    <submittedName>
        <fullName evidence="2">Translation initiation factor IF-2</fullName>
    </submittedName>
</protein>
<reference evidence="2 3" key="1">
    <citation type="submission" date="2020-01" db="EMBL/GenBank/DDBJ databases">
        <title>Kibdelosporangium persica a novel Actinomycetes from a hot desert in Iran.</title>
        <authorList>
            <person name="Safaei N."/>
            <person name="Zaburannyi N."/>
            <person name="Mueller R."/>
            <person name="Wink J."/>
        </authorList>
    </citation>
    <scope>NUCLEOTIDE SEQUENCE [LARGE SCALE GENOMIC DNA]</scope>
    <source>
        <strain evidence="2 3">4NS15</strain>
    </source>
</reference>
<gene>
    <name evidence="2" type="ORF">GC106_25090</name>
</gene>
<dbReference type="InterPro" id="IPR029030">
    <property type="entry name" value="Caspase-like_dom_sf"/>
</dbReference>
<dbReference type="RefSeq" id="WP_173129060.1">
    <property type="nucleotide sequence ID" value="NZ_CBCSGW010000005.1"/>
</dbReference>
<evidence type="ECO:0000259" key="1">
    <source>
        <dbReference type="Pfam" id="PF00656"/>
    </source>
</evidence>
<name>A0ABX2F251_9PSEU</name>
<accession>A0ABX2F251</accession>
<dbReference type="SUPFAM" id="SSF52129">
    <property type="entry name" value="Caspase-like"/>
    <property type="match status" value="1"/>
</dbReference>
<dbReference type="EMBL" id="JAAATY010000006">
    <property type="protein sequence ID" value="NRN65298.1"/>
    <property type="molecule type" value="Genomic_DNA"/>
</dbReference>
<dbReference type="NCBIfam" id="NF047832">
    <property type="entry name" value="caspase_w_EACC1"/>
    <property type="match status" value="1"/>
</dbReference>
<evidence type="ECO:0000313" key="3">
    <source>
        <dbReference type="Proteomes" id="UP000763557"/>
    </source>
</evidence>
<comment type="caution">
    <text evidence="2">The sequence shown here is derived from an EMBL/GenBank/DDBJ whole genome shotgun (WGS) entry which is preliminary data.</text>
</comment>
<proteinExistence type="predicted"/>
<dbReference type="Proteomes" id="UP000763557">
    <property type="component" value="Unassembled WGS sequence"/>
</dbReference>
<organism evidence="2 3">
    <name type="scientific">Kibdelosporangium persicum</name>
    <dbReference type="NCBI Taxonomy" id="2698649"/>
    <lineage>
        <taxon>Bacteria</taxon>
        <taxon>Bacillati</taxon>
        <taxon>Actinomycetota</taxon>
        <taxon>Actinomycetes</taxon>
        <taxon>Pseudonocardiales</taxon>
        <taxon>Pseudonocardiaceae</taxon>
        <taxon>Kibdelosporangium</taxon>
    </lineage>
</organism>
<dbReference type="GO" id="GO:0003743">
    <property type="term" value="F:translation initiation factor activity"/>
    <property type="evidence" value="ECO:0007669"/>
    <property type="project" value="UniProtKB-KW"/>
</dbReference>
<dbReference type="Gene3D" id="3.40.50.1460">
    <property type="match status" value="1"/>
</dbReference>
<feature type="domain" description="Peptidase C14 caspase" evidence="1">
    <location>
        <begin position="10"/>
        <end position="224"/>
    </location>
</feature>
<keyword evidence="3" id="KW-1185">Reference proteome</keyword>
<sequence>MTRLPDPLRSRAILIGAATYIDPELDDLPSVRNNVADLAAILTSDRGTGLPAEHCTVIEADFESLGDRVEQAVAEADDLLLLYYAGHGLIDSQGRLHLALPSTRLASVLWTALPFDTIRESLSGAKARTRVVILDCCYSGRAIGHMTGPALAGQLDVDGTYTLTATARNQPALAPPGAAHTAFTGELITLLANGDAEGDDLLTLGHVYHRLRQVMHRRNLPQPERCGTRTADLLALAPNAAKSVTVARTPVRLGPRKVGRRVPRRGDT</sequence>
<dbReference type="InterPro" id="IPR011600">
    <property type="entry name" value="Pept_C14_caspase"/>
</dbReference>